<keyword evidence="4 5" id="KW-0963">Cytoplasm</keyword>
<comment type="function">
    <text evidence="5">Modulates RecA activity.</text>
</comment>
<evidence type="ECO:0000256" key="3">
    <source>
        <dbReference type="ARBA" id="ARBA00018111"/>
    </source>
</evidence>
<evidence type="ECO:0000256" key="1">
    <source>
        <dbReference type="ARBA" id="ARBA00004496"/>
    </source>
</evidence>
<dbReference type="EMBL" id="PIPR01000001">
    <property type="protein sequence ID" value="RUO40724.1"/>
    <property type="molecule type" value="Genomic_DNA"/>
</dbReference>
<evidence type="ECO:0000256" key="5">
    <source>
        <dbReference type="HAMAP-Rule" id="MF_01114"/>
    </source>
</evidence>
<comment type="similarity">
    <text evidence="2 5">Belongs to the RecX family.</text>
</comment>
<dbReference type="HAMAP" id="MF_01114">
    <property type="entry name" value="RecX"/>
    <property type="match status" value="1"/>
</dbReference>
<feature type="domain" description="RecX third three-helical" evidence="7">
    <location>
        <begin position="103"/>
        <end position="145"/>
    </location>
</feature>
<organism evidence="9 10">
    <name type="scientific">Pseudidiomarina aestuarii</name>
    <dbReference type="NCBI Taxonomy" id="624146"/>
    <lineage>
        <taxon>Bacteria</taxon>
        <taxon>Pseudomonadati</taxon>
        <taxon>Pseudomonadota</taxon>
        <taxon>Gammaproteobacteria</taxon>
        <taxon>Alteromonadales</taxon>
        <taxon>Idiomarinaceae</taxon>
        <taxon>Pseudidiomarina</taxon>
    </lineage>
</organism>
<evidence type="ECO:0000259" key="8">
    <source>
        <dbReference type="Pfam" id="PF21982"/>
    </source>
</evidence>
<evidence type="ECO:0000259" key="6">
    <source>
        <dbReference type="Pfam" id="PF02631"/>
    </source>
</evidence>
<gene>
    <name evidence="5" type="primary">recX</name>
    <name evidence="9" type="ORF">CWE22_00485</name>
</gene>
<comment type="subcellular location">
    <subcellularLocation>
        <location evidence="1 5">Cytoplasm</location>
    </subcellularLocation>
</comment>
<dbReference type="InterPro" id="IPR053925">
    <property type="entry name" value="RecX_HTH_3rd"/>
</dbReference>
<dbReference type="InterPro" id="IPR053924">
    <property type="entry name" value="RecX_HTH_2nd"/>
</dbReference>
<evidence type="ECO:0000256" key="4">
    <source>
        <dbReference type="ARBA" id="ARBA00022490"/>
    </source>
</evidence>
<keyword evidence="10" id="KW-1185">Reference proteome</keyword>
<name>A0A7Z6ZSS2_9GAMM</name>
<dbReference type="PANTHER" id="PTHR33602">
    <property type="entry name" value="REGULATORY PROTEIN RECX FAMILY PROTEIN"/>
    <property type="match status" value="1"/>
</dbReference>
<comment type="caution">
    <text evidence="9">The sequence shown here is derived from an EMBL/GenBank/DDBJ whole genome shotgun (WGS) entry which is preliminary data.</text>
</comment>
<dbReference type="GO" id="GO:0005737">
    <property type="term" value="C:cytoplasm"/>
    <property type="evidence" value="ECO:0007669"/>
    <property type="project" value="UniProtKB-SubCell"/>
</dbReference>
<dbReference type="InterPro" id="IPR053926">
    <property type="entry name" value="RecX_HTH_1st"/>
</dbReference>
<proteinExistence type="inferred from homology"/>
<dbReference type="InterPro" id="IPR036388">
    <property type="entry name" value="WH-like_DNA-bd_sf"/>
</dbReference>
<dbReference type="Proteomes" id="UP000287766">
    <property type="component" value="Unassembled WGS sequence"/>
</dbReference>
<reference evidence="10" key="1">
    <citation type="journal article" date="2018" name="Front. Microbiol.">
        <title>Genome-Based Analysis Reveals the Taxonomy and Diversity of the Family Idiomarinaceae.</title>
        <authorList>
            <person name="Liu Y."/>
            <person name="Lai Q."/>
            <person name="Shao Z."/>
        </authorList>
    </citation>
    <scope>NUCLEOTIDE SEQUENCE [LARGE SCALE GENOMIC DNA]</scope>
    <source>
        <strain evidence="10">KYW314</strain>
    </source>
</reference>
<evidence type="ECO:0000313" key="9">
    <source>
        <dbReference type="EMBL" id="RUO40724.1"/>
    </source>
</evidence>
<dbReference type="GO" id="GO:0006282">
    <property type="term" value="P:regulation of DNA repair"/>
    <property type="evidence" value="ECO:0007669"/>
    <property type="project" value="UniProtKB-UniRule"/>
</dbReference>
<dbReference type="RefSeq" id="WP_169929457.1">
    <property type="nucleotide sequence ID" value="NZ_PIPR01000001.1"/>
</dbReference>
<accession>A0A7Z6ZSS2</accession>
<dbReference type="Pfam" id="PF02631">
    <property type="entry name" value="RecX_HTH2"/>
    <property type="match status" value="1"/>
</dbReference>
<dbReference type="Pfam" id="PF21981">
    <property type="entry name" value="RecX_HTH3"/>
    <property type="match status" value="1"/>
</dbReference>
<dbReference type="Pfam" id="PF21982">
    <property type="entry name" value="RecX_HTH1"/>
    <property type="match status" value="1"/>
</dbReference>
<evidence type="ECO:0000259" key="7">
    <source>
        <dbReference type="Pfam" id="PF21981"/>
    </source>
</evidence>
<feature type="domain" description="RecX second three-helical" evidence="6">
    <location>
        <begin position="54"/>
        <end position="92"/>
    </location>
</feature>
<dbReference type="InterPro" id="IPR003783">
    <property type="entry name" value="Regulatory_RecX"/>
</dbReference>
<sequence>MTSDEQQAKDVVLRLLARREHSAQELKQKLRQRGFADTICDTVLTLAQANNWQSDERFAEAWLRHSLANGDGLQKIKAAAQNKGLDTELVANLLQRLEPDWNDLCYQRLLKKFGDEPPADAKMRDRMMRHLLQRGFSYSEIKQALSWQAEAATD</sequence>
<protein>
    <recommendedName>
        <fullName evidence="3 5">Regulatory protein RecX</fullName>
    </recommendedName>
</protein>
<feature type="domain" description="RecX first three-helical" evidence="8">
    <location>
        <begin position="8"/>
        <end position="44"/>
    </location>
</feature>
<dbReference type="Gene3D" id="1.10.10.10">
    <property type="entry name" value="Winged helix-like DNA-binding domain superfamily/Winged helix DNA-binding domain"/>
    <property type="match status" value="3"/>
</dbReference>
<evidence type="ECO:0000256" key="2">
    <source>
        <dbReference type="ARBA" id="ARBA00009695"/>
    </source>
</evidence>
<dbReference type="AlphaFoldDB" id="A0A7Z6ZSS2"/>
<evidence type="ECO:0000313" key="10">
    <source>
        <dbReference type="Proteomes" id="UP000287766"/>
    </source>
</evidence>
<dbReference type="PANTHER" id="PTHR33602:SF1">
    <property type="entry name" value="REGULATORY PROTEIN RECX FAMILY PROTEIN"/>
    <property type="match status" value="1"/>
</dbReference>